<feature type="transmembrane region" description="Helical" evidence="2">
    <location>
        <begin position="268"/>
        <end position="289"/>
    </location>
</feature>
<evidence type="ECO:0000313" key="4">
    <source>
        <dbReference type="Proteomes" id="UP000559256"/>
    </source>
</evidence>
<comment type="caution">
    <text evidence="3">The sequence shown here is derived from an EMBL/GenBank/DDBJ whole genome shotgun (WGS) entry which is preliminary data.</text>
</comment>
<feature type="transmembrane region" description="Helical" evidence="2">
    <location>
        <begin position="108"/>
        <end position="131"/>
    </location>
</feature>
<feature type="transmembrane region" description="Helical" evidence="2">
    <location>
        <begin position="236"/>
        <end position="256"/>
    </location>
</feature>
<dbReference type="EMBL" id="JAACJM010000013">
    <property type="protein sequence ID" value="KAF5369319.1"/>
    <property type="molecule type" value="Genomic_DNA"/>
</dbReference>
<gene>
    <name evidence="3" type="ORF">D9758_002743</name>
</gene>
<feature type="transmembrane region" description="Helical" evidence="2">
    <location>
        <begin position="33"/>
        <end position="55"/>
    </location>
</feature>
<proteinExistence type="predicted"/>
<keyword evidence="2" id="KW-0472">Membrane</keyword>
<sequence length="409" mass="45625">MSLYGSLAQGSLVPRVPTRDMMQHHGNEALPLLYLWTYLNLVSNTILLPILVATFIFSKRAKRHPTLINVCITWIFSGVYSLLLFYAGVSKPSDPEPDRALCVAQTSLMYGITPMWSVAILVLMYHLNFVASGNADKVVGRTKLIIMLTSPYIVEFGFSLATLVISLTNGPGLVKRSHGFFYCALFAHPLFVAMSIFTFIMCLGINALEIQLAMLLYRRWRGLRHAGLHLHFDTQLTLRVFLFGVYIFFGMAANVVKLFDDHSLLPDLYVATIGTVILLVFGVTQPDVLRVWCFWRKDNPSSESPSPRPCPSSLQTSSTSMLYPSEYPTPTGEYHRALDFFPQKSASTLDLDSTRQPVPAPAPVPLSLNVNANLDPTRVLAQPPKARSHDKVRGPRSNVSTDIKGYQRV</sequence>
<reference evidence="3 4" key="1">
    <citation type="journal article" date="2020" name="ISME J.">
        <title>Uncovering the hidden diversity of litter-decomposition mechanisms in mushroom-forming fungi.</title>
        <authorList>
            <person name="Floudas D."/>
            <person name="Bentzer J."/>
            <person name="Ahren D."/>
            <person name="Johansson T."/>
            <person name="Persson P."/>
            <person name="Tunlid A."/>
        </authorList>
    </citation>
    <scope>NUCLEOTIDE SEQUENCE [LARGE SCALE GENOMIC DNA]</scope>
    <source>
        <strain evidence="3 4">CBS 291.85</strain>
    </source>
</reference>
<name>A0A8H5GQF0_9AGAR</name>
<dbReference type="Proteomes" id="UP000559256">
    <property type="component" value="Unassembled WGS sequence"/>
</dbReference>
<feature type="transmembrane region" description="Helical" evidence="2">
    <location>
        <begin position="190"/>
        <end position="216"/>
    </location>
</feature>
<feature type="region of interest" description="Disordered" evidence="1">
    <location>
        <begin position="299"/>
        <end position="322"/>
    </location>
</feature>
<keyword evidence="2" id="KW-1133">Transmembrane helix</keyword>
<evidence type="ECO:0000256" key="2">
    <source>
        <dbReference type="SAM" id="Phobius"/>
    </source>
</evidence>
<feature type="transmembrane region" description="Helical" evidence="2">
    <location>
        <begin position="152"/>
        <end position="170"/>
    </location>
</feature>
<evidence type="ECO:0000313" key="3">
    <source>
        <dbReference type="EMBL" id="KAF5369319.1"/>
    </source>
</evidence>
<dbReference type="AlphaFoldDB" id="A0A8H5GQF0"/>
<feature type="transmembrane region" description="Helical" evidence="2">
    <location>
        <begin position="67"/>
        <end position="88"/>
    </location>
</feature>
<feature type="region of interest" description="Disordered" evidence="1">
    <location>
        <begin position="381"/>
        <end position="409"/>
    </location>
</feature>
<keyword evidence="4" id="KW-1185">Reference proteome</keyword>
<dbReference type="OrthoDB" id="3232296at2759"/>
<evidence type="ECO:0000256" key="1">
    <source>
        <dbReference type="SAM" id="MobiDB-lite"/>
    </source>
</evidence>
<keyword evidence="2" id="KW-0812">Transmembrane</keyword>
<protein>
    <submittedName>
        <fullName evidence="3">Uncharacterized protein</fullName>
    </submittedName>
</protein>
<feature type="region of interest" description="Disordered" evidence="1">
    <location>
        <begin position="349"/>
        <end position="369"/>
    </location>
</feature>
<organism evidence="3 4">
    <name type="scientific">Tetrapyrgos nigripes</name>
    <dbReference type="NCBI Taxonomy" id="182062"/>
    <lineage>
        <taxon>Eukaryota</taxon>
        <taxon>Fungi</taxon>
        <taxon>Dikarya</taxon>
        <taxon>Basidiomycota</taxon>
        <taxon>Agaricomycotina</taxon>
        <taxon>Agaricomycetes</taxon>
        <taxon>Agaricomycetidae</taxon>
        <taxon>Agaricales</taxon>
        <taxon>Marasmiineae</taxon>
        <taxon>Marasmiaceae</taxon>
        <taxon>Tetrapyrgos</taxon>
    </lineage>
</organism>
<accession>A0A8H5GQF0</accession>